<dbReference type="GO" id="GO:0003677">
    <property type="term" value="F:DNA binding"/>
    <property type="evidence" value="ECO:0007669"/>
    <property type="project" value="InterPro"/>
</dbReference>
<dbReference type="SUPFAM" id="SSF82607">
    <property type="entry name" value="YbaB-like"/>
    <property type="match status" value="1"/>
</dbReference>
<dbReference type="AlphaFoldDB" id="A0A919ITE3"/>
<comment type="caution">
    <text evidence="1">The sequence shown here is derived from an EMBL/GenBank/DDBJ whole genome shotgun (WGS) entry which is preliminary data.</text>
</comment>
<dbReference type="Gene3D" id="3.30.1310.10">
    <property type="entry name" value="Nucleoid-associated protein YbaB-like domain"/>
    <property type="match status" value="1"/>
</dbReference>
<dbReference type="Pfam" id="PF02575">
    <property type="entry name" value="YbaB_DNA_bd"/>
    <property type="match status" value="1"/>
</dbReference>
<evidence type="ECO:0000313" key="1">
    <source>
        <dbReference type="EMBL" id="GIE08665.1"/>
    </source>
</evidence>
<gene>
    <name evidence="1" type="ORF">Afe05nite_05050</name>
</gene>
<dbReference type="Proteomes" id="UP000598174">
    <property type="component" value="Unassembled WGS sequence"/>
</dbReference>
<dbReference type="InterPro" id="IPR004401">
    <property type="entry name" value="YbaB/EbfC"/>
</dbReference>
<name>A0A919ITE3_9ACTN</name>
<keyword evidence="2" id="KW-1185">Reference proteome</keyword>
<dbReference type="RefSeq" id="WP_203815299.1">
    <property type="nucleotide sequence ID" value="NZ_BAAABP010000014.1"/>
</dbReference>
<reference evidence="1" key="1">
    <citation type="submission" date="2021-01" db="EMBL/GenBank/DDBJ databases">
        <title>Whole genome shotgun sequence of Actinoplanes ferrugineus NBRC 15555.</title>
        <authorList>
            <person name="Komaki H."/>
            <person name="Tamura T."/>
        </authorList>
    </citation>
    <scope>NUCLEOTIDE SEQUENCE</scope>
    <source>
        <strain evidence="1">NBRC 15555</strain>
    </source>
</reference>
<proteinExistence type="predicted"/>
<dbReference type="EMBL" id="BOMM01000002">
    <property type="protein sequence ID" value="GIE08665.1"/>
    <property type="molecule type" value="Genomic_DNA"/>
</dbReference>
<sequence length="142" mass="15977">MTRQADRDANRALRARFDDVVSQYERLRSGLDEMQERLSRMAVTAESPDGLVRATVGPRGQLINLELDPDIYRRADADELSRKILRTVEQAVAKTTDQVQEMVGEYLPADSGAARFMRDGNFGTLLSRQDRVMTEAGDDDGR</sequence>
<protein>
    <recommendedName>
        <fullName evidence="3">DNA-binding protein YbaB</fullName>
    </recommendedName>
</protein>
<evidence type="ECO:0000313" key="2">
    <source>
        <dbReference type="Proteomes" id="UP000598174"/>
    </source>
</evidence>
<organism evidence="1 2">
    <name type="scientific">Paractinoplanes ferrugineus</name>
    <dbReference type="NCBI Taxonomy" id="113564"/>
    <lineage>
        <taxon>Bacteria</taxon>
        <taxon>Bacillati</taxon>
        <taxon>Actinomycetota</taxon>
        <taxon>Actinomycetes</taxon>
        <taxon>Micromonosporales</taxon>
        <taxon>Micromonosporaceae</taxon>
        <taxon>Paractinoplanes</taxon>
    </lineage>
</organism>
<accession>A0A919ITE3</accession>
<dbReference type="InterPro" id="IPR036894">
    <property type="entry name" value="YbaB-like_sf"/>
</dbReference>
<evidence type="ECO:0008006" key="3">
    <source>
        <dbReference type="Google" id="ProtNLM"/>
    </source>
</evidence>